<dbReference type="InterPro" id="IPR013785">
    <property type="entry name" value="Aldolase_TIM"/>
</dbReference>
<proteinExistence type="inferred from homology"/>
<dbReference type="Pfam" id="PF06968">
    <property type="entry name" value="BATS"/>
    <property type="match status" value="1"/>
</dbReference>
<evidence type="ECO:0000256" key="5">
    <source>
        <dbReference type="ARBA" id="ARBA00022485"/>
    </source>
</evidence>
<evidence type="ECO:0000256" key="13">
    <source>
        <dbReference type="ARBA" id="ARBA00034078"/>
    </source>
</evidence>
<protein>
    <recommendedName>
        <fullName evidence="4">biotin synthase</fullName>
        <ecNumber evidence="4">2.8.1.6</ecNumber>
    </recommendedName>
</protein>
<keyword evidence="7" id="KW-0949">S-adenosyl-L-methionine</keyword>
<dbReference type="SMART" id="SM00729">
    <property type="entry name" value="Elp3"/>
    <property type="match status" value="1"/>
</dbReference>
<feature type="region of interest" description="Disordered" evidence="14">
    <location>
        <begin position="383"/>
        <end position="409"/>
    </location>
</feature>
<dbReference type="SFLD" id="SFLDG01060">
    <property type="entry name" value="BATS_domain_containing"/>
    <property type="match status" value="1"/>
</dbReference>
<keyword evidence="9" id="KW-0479">Metal-binding</keyword>
<dbReference type="HAMAP" id="MF_01694">
    <property type="entry name" value="BioB"/>
    <property type="match status" value="1"/>
</dbReference>
<keyword evidence="6" id="KW-0808">Transferase</keyword>
<dbReference type="SFLD" id="SFLDG01278">
    <property type="entry name" value="biotin_synthase_like"/>
    <property type="match status" value="1"/>
</dbReference>
<gene>
    <name evidence="16" type="ORF">WJX75_006046</name>
</gene>
<keyword evidence="12" id="KW-0411">Iron-sulfur</keyword>
<dbReference type="PANTHER" id="PTHR22976">
    <property type="entry name" value="BIOTIN SYNTHASE"/>
    <property type="match status" value="1"/>
</dbReference>
<dbReference type="SFLD" id="SFLDS00029">
    <property type="entry name" value="Radical_SAM"/>
    <property type="match status" value="1"/>
</dbReference>
<reference evidence="16 17" key="1">
    <citation type="journal article" date="2024" name="Nat. Commun.">
        <title>Phylogenomics reveals the evolutionary origins of lichenization in chlorophyte algae.</title>
        <authorList>
            <person name="Puginier C."/>
            <person name="Libourel C."/>
            <person name="Otte J."/>
            <person name="Skaloud P."/>
            <person name="Haon M."/>
            <person name="Grisel S."/>
            <person name="Petersen M."/>
            <person name="Berrin J.G."/>
            <person name="Delaux P.M."/>
            <person name="Dal Grande F."/>
            <person name="Keller J."/>
        </authorList>
    </citation>
    <scope>NUCLEOTIDE SEQUENCE [LARGE SCALE GENOMIC DNA]</scope>
    <source>
        <strain evidence="16 17">SAG 216-7</strain>
    </source>
</reference>
<evidence type="ECO:0000259" key="15">
    <source>
        <dbReference type="PROSITE" id="PS51918"/>
    </source>
</evidence>
<comment type="cofactor">
    <cofactor evidence="13">
        <name>[2Fe-2S] cluster</name>
        <dbReference type="ChEBI" id="CHEBI:190135"/>
    </cofactor>
</comment>
<dbReference type="SUPFAM" id="SSF102114">
    <property type="entry name" value="Radical SAM enzymes"/>
    <property type="match status" value="1"/>
</dbReference>
<dbReference type="PROSITE" id="PS51918">
    <property type="entry name" value="RADICAL_SAM"/>
    <property type="match status" value="1"/>
</dbReference>
<name>A0ABR2Z0W7_9CHLO</name>
<dbReference type="InterPro" id="IPR024177">
    <property type="entry name" value="Biotin_synthase"/>
</dbReference>
<dbReference type="InterPro" id="IPR006638">
    <property type="entry name" value="Elp3/MiaA/NifB-like_rSAM"/>
</dbReference>
<evidence type="ECO:0000256" key="12">
    <source>
        <dbReference type="ARBA" id="ARBA00023014"/>
    </source>
</evidence>
<feature type="compositionally biased region" description="Low complexity" evidence="14">
    <location>
        <begin position="383"/>
        <end position="402"/>
    </location>
</feature>
<dbReference type="NCBIfam" id="TIGR00433">
    <property type="entry name" value="bioB"/>
    <property type="match status" value="1"/>
</dbReference>
<evidence type="ECO:0000256" key="8">
    <source>
        <dbReference type="ARBA" id="ARBA00022714"/>
    </source>
</evidence>
<sequence length="409" mass="44445">MLRIARFCRSTVCDGPSIAASLQSRSIVSGHTCQQAEPLPLENENLDLSSRTQDLGAIRTDWTREEVNEVYSTPLLELVFKAASVHRLYNDPQMVQRCTLLSIKTGGCPETCTYCSQSSSWRKETGLKAEKLMDLEETYQAALRARDSGSTRFCMGAAWRGPSQVGKGQWERVLEMVARIRGLGMEVCTTLGMLTAEQAKQLREAGLTAYNHNLDTSPEYYSKITSSRKYEDRLETLANVRDAGISVCAGGIIGMGEGNMDRVGLLHQLATLPEHPESVPINALVAVKGTPLQDQPPPSAMDIVRCIATARIVMPRSVVRLSAGRLNFTLSDQALCFMAGANSIFDGDKLLTTPNNERNEDLQMFETLGLRSRPAFLPYSAGAASSNGSCGGSSCSDSGASDQRVAMQA</sequence>
<dbReference type="InterPro" id="IPR058240">
    <property type="entry name" value="rSAM_sf"/>
</dbReference>
<organism evidence="16 17">
    <name type="scientific">Coccomyxa subellipsoidea</name>
    <dbReference type="NCBI Taxonomy" id="248742"/>
    <lineage>
        <taxon>Eukaryota</taxon>
        <taxon>Viridiplantae</taxon>
        <taxon>Chlorophyta</taxon>
        <taxon>core chlorophytes</taxon>
        <taxon>Trebouxiophyceae</taxon>
        <taxon>Trebouxiophyceae incertae sedis</taxon>
        <taxon>Coccomyxaceae</taxon>
        <taxon>Coccomyxa</taxon>
    </lineage>
</organism>
<dbReference type="SMART" id="SM00876">
    <property type="entry name" value="BATS"/>
    <property type="match status" value="1"/>
</dbReference>
<evidence type="ECO:0000313" key="17">
    <source>
        <dbReference type="Proteomes" id="UP001491310"/>
    </source>
</evidence>
<evidence type="ECO:0000256" key="4">
    <source>
        <dbReference type="ARBA" id="ARBA00012236"/>
    </source>
</evidence>
<dbReference type="SFLD" id="SFLDF00272">
    <property type="entry name" value="biotin_synthase"/>
    <property type="match status" value="1"/>
</dbReference>
<dbReference type="InterPro" id="IPR007197">
    <property type="entry name" value="rSAM"/>
</dbReference>
<evidence type="ECO:0000256" key="10">
    <source>
        <dbReference type="ARBA" id="ARBA00022756"/>
    </source>
</evidence>
<evidence type="ECO:0000313" key="16">
    <source>
        <dbReference type="EMBL" id="KAK9917582.1"/>
    </source>
</evidence>
<dbReference type="Pfam" id="PF04055">
    <property type="entry name" value="Radical_SAM"/>
    <property type="match status" value="1"/>
</dbReference>
<feature type="domain" description="Radical SAM core" evidence="15">
    <location>
        <begin position="93"/>
        <end position="325"/>
    </location>
</feature>
<evidence type="ECO:0000256" key="2">
    <source>
        <dbReference type="ARBA" id="ARBA00004942"/>
    </source>
</evidence>
<evidence type="ECO:0000256" key="7">
    <source>
        <dbReference type="ARBA" id="ARBA00022691"/>
    </source>
</evidence>
<dbReference type="Gene3D" id="3.20.20.70">
    <property type="entry name" value="Aldolase class I"/>
    <property type="match status" value="1"/>
</dbReference>
<dbReference type="InterPro" id="IPR010722">
    <property type="entry name" value="BATS_dom"/>
</dbReference>
<keyword evidence="17" id="KW-1185">Reference proteome</keyword>
<dbReference type="EMBL" id="JALJOT010000002">
    <property type="protein sequence ID" value="KAK9917582.1"/>
    <property type="molecule type" value="Genomic_DNA"/>
</dbReference>
<evidence type="ECO:0000256" key="9">
    <source>
        <dbReference type="ARBA" id="ARBA00022723"/>
    </source>
</evidence>
<dbReference type="EC" id="2.8.1.6" evidence="4"/>
<comment type="similarity">
    <text evidence="3">Belongs to the radical SAM superfamily. Biotin synthase family.</text>
</comment>
<keyword evidence="8" id="KW-0001">2Fe-2S</keyword>
<keyword evidence="10" id="KW-0093">Biotin biosynthesis</keyword>
<dbReference type="Proteomes" id="UP001491310">
    <property type="component" value="Unassembled WGS sequence"/>
</dbReference>
<evidence type="ECO:0000256" key="14">
    <source>
        <dbReference type="SAM" id="MobiDB-lite"/>
    </source>
</evidence>
<comment type="pathway">
    <text evidence="2">Cofactor biosynthesis; biotin biosynthesis; biotin from 7,8-diaminononanoate: step 2/2.</text>
</comment>
<comment type="caution">
    <text evidence="16">The sequence shown here is derived from an EMBL/GenBank/DDBJ whole genome shotgun (WGS) entry which is preliminary data.</text>
</comment>
<evidence type="ECO:0000256" key="6">
    <source>
        <dbReference type="ARBA" id="ARBA00022679"/>
    </source>
</evidence>
<accession>A0ABR2Z0W7</accession>
<keyword evidence="5" id="KW-0004">4Fe-4S</keyword>
<dbReference type="PANTHER" id="PTHR22976:SF2">
    <property type="entry name" value="BIOTIN SYNTHASE, MITOCHONDRIAL"/>
    <property type="match status" value="1"/>
</dbReference>
<dbReference type="InterPro" id="IPR002684">
    <property type="entry name" value="Biotin_synth/BioAB"/>
</dbReference>
<dbReference type="CDD" id="cd01335">
    <property type="entry name" value="Radical_SAM"/>
    <property type="match status" value="1"/>
</dbReference>
<evidence type="ECO:0000256" key="1">
    <source>
        <dbReference type="ARBA" id="ARBA00001966"/>
    </source>
</evidence>
<evidence type="ECO:0000256" key="3">
    <source>
        <dbReference type="ARBA" id="ARBA00010765"/>
    </source>
</evidence>
<keyword evidence="11" id="KW-0408">Iron</keyword>
<comment type="cofactor">
    <cofactor evidence="1">
        <name>[4Fe-4S] cluster</name>
        <dbReference type="ChEBI" id="CHEBI:49883"/>
    </cofactor>
</comment>
<evidence type="ECO:0000256" key="11">
    <source>
        <dbReference type="ARBA" id="ARBA00023004"/>
    </source>
</evidence>